<gene>
    <name evidence="2" type="ORF">HPBE_LOCUS4324</name>
</gene>
<evidence type="ECO:0000313" key="4">
    <source>
        <dbReference type="WBParaSite" id="HPBE_0000432301-mRNA-1"/>
    </source>
</evidence>
<evidence type="ECO:0000313" key="3">
    <source>
        <dbReference type="Proteomes" id="UP000050761"/>
    </source>
</evidence>
<evidence type="ECO:0000313" key="2">
    <source>
        <dbReference type="EMBL" id="VDO60858.1"/>
    </source>
</evidence>
<dbReference type="AlphaFoldDB" id="A0A183FDJ6"/>
<organism evidence="3 4">
    <name type="scientific">Heligmosomoides polygyrus</name>
    <name type="common">Parasitic roundworm</name>
    <dbReference type="NCBI Taxonomy" id="6339"/>
    <lineage>
        <taxon>Eukaryota</taxon>
        <taxon>Metazoa</taxon>
        <taxon>Ecdysozoa</taxon>
        <taxon>Nematoda</taxon>
        <taxon>Chromadorea</taxon>
        <taxon>Rhabditida</taxon>
        <taxon>Rhabditina</taxon>
        <taxon>Rhabditomorpha</taxon>
        <taxon>Strongyloidea</taxon>
        <taxon>Heligmosomidae</taxon>
        <taxon>Heligmosomoides</taxon>
    </lineage>
</organism>
<dbReference type="WBParaSite" id="HPBE_0000432301-mRNA-1">
    <property type="protein sequence ID" value="HPBE_0000432301-mRNA-1"/>
    <property type="gene ID" value="HPBE_0000432301"/>
</dbReference>
<name>A0A183FDJ6_HELPZ</name>
<accession>A0A183FDJ6</accession>
<feature type="region of interest" description="Disordered" evidence="1">
    <location>
        <begin position="1"/>
        <end position="22"/>
    </location>
</feature>
<protein>
    <submittedName>
        <fullName evidence="4">Protein Njmu-R1</fullName>
    </submittedName>
</protein>
<proteinExistence type="predicted"/>
<reference evidence="4" key="2">
    <citation type="submission" date="2019-09" db="UniProtKB">
        <authorList>
            <consortium name="WormBaseParasite"/>
        </authorList>
    </citation>
    <scope>IDENTIFICATION</scope>
</reference>
<dbReference type="Proteomes" id="UP000050761">
    <property type="component" value="Unassembled WGS sequence"/>
</dbReference>
<accession>A0A3P8A860</accession>
<sequence>MSSVSSVRPEDSVSNVHDDSNRLQKMAENLTTRALQNEGDIKNTAGLRFSLRRECIEAEEAPFSKTLDFSGQVLSLLNLRGVVSGRGPVISAVYQKAEGEEAAGAGRAQALYFDLKQMQTVYRWNDKEQFTDGYLAFLATVCRLTGDGGLRNRVLGFITTIPDAQPLEDERFERMISQLERYGCCFTPWNFLTNIRVALEGHECTQAFRAQLGRLCKLLWDRYLNALMSCQSVQGAVVVPGVPAGENPLEEEKLAHLLLRLLANNLAPDSTLINMWSVF</sequence>
<reference evidence="2 3" key="1">
    <citation type="submission" date="2018-11" db="EMBL/GenBank/DDBJ databases">
        <authorList>
            <consortium name="Pathogen Informatics"/>
        </authorList>
    </citation>
    <scope>NUCLEOTIDE SEQUENCE [LARGE SCALE GENOMIC DNA]</scope>
</reference>
<keyword evidence="3" id="KW-1185">Reference proteome</keyword>
<evidence type="ECO:0000256" key="1">
    <source>
        <dbReference type="SAM" id="MobiDB-lite"/>
    </source>
</evidence>
<dbReference type="EMBL" id="UZAH01025299">
    <property type="protein sequence ID" value="VDO60858.1"/>
    <property type="molecule type" value="Genomic_DNA"/>
</dbReference>
<feature type="compositionally biased region" description="Basic and acidic residues" evidence="1">
    <location>
        <begin position="8"/>
        <end position="22"/>
    </location>
</feature>